<dbReference type="NCBIfam" id="NF007494">
    <property type="entry name" value="PRK10089.1-3"/>
    <property type="match status" value="1"/>
</dbReference>
<comment type="caution">
    <text evidence="5">The sequence shown here is derived from an EMBL/GenBank/DDBJ whole genome shotgun (WGS) entry which is preliminary data.</text>
</comment>
<keyword evidence="1 3" id="KW-0820">tRNA-binding</keyword>
<dbReference type="InterPro" id="IPR008231">
    <property type="entry name" value="CsaA"/>
</dbReference>
<dbReference type="Gene3D" id="2.40.50.140">
    <property type="entry name" value="Nucleic acid-binding proteins"/>
    <property type="match status" value="1"/>
</dbReference>
<dbReference type="InterPro" id="IPR002547">
    <property type="entry name" value="tRNA-bd_dom"/>
</dbReference>
<keyword evidence="2 3" id="KW-0694">RNA-binding</keyword>
<dbReference type="PROSITE" id="PS50886">
    <property type="entry name" value="TRBD"/>
    <property type="match status" value="1"/>
</dbReference>
<dbReference type="SUPFAM" id="SSF50249">
    <property type="entry name" value="Nucleic acid-binding proteins"/>
    <property type="match status" value="1"/>
</dbReference>
<dbReference type="InterPro" id="IPR012340">
    <property type="entry name" value="NA-bd_OB-fold"/>
</dbReference>
<evidence type="ECO:0000256" key="3">
    <source>
        <dbReference type="PROSITE-ProRule" id="PRU00209"/>
    </source>
</evidence>
<evidence type="ECO:0000256" key="1">
    <source>
        <dbReference type="ARBA" id="ARBA00022555"/>
    </source>
</evidence>
<accession>A0ABW0E7K3</accession>
<organism evidence="5 6">
    <name type="scientific">Adhaeribacter terreus</name>
    <dbReference type="NCBI Taxonomy" id="529703"/>
    <lineage>
        <taxon>Bacteria</taxon>
        <taxon>Pseudomonadati</taxon>
        <taxon>Bacteroidota</taxon>
        <taxon>Cytophagia</taxon>
        <taxon>Cytophagales</taxon>
        <taxon>Hymenobacteraceae</taxon>
        <taxon>Adhaeribacter</taxon>
    </lineage>
</organism>
<dbReference type="PANTHER" id="PTHR11586">
    <property type="entry name" value="TRNA-AMINOACYLATION COFACTOR ARC1 FAMILY MEMBER"/>
    <property type="match status" value="1"/>
</dbReference>
<name>A0ABW0E7K3_9BACT</name>
<dbReference type="Proteomes" id="UP001596161">
    <property type="component" value="Unassembled WGS sequence"/>
</dbReference>
<evidence type="ECO:0000313" key="6">
    <source>
        <dbReference type="Proteomes" id="UP001596161"/>
    </source>
</evidence>
<feature type="domain" description="TRNA-binding" evidence="4">
    <location>
        <begin position="8"/>
        <end position="111"/>
    </location>
</feature>
<sequence>MKTISWEEFENIDLRVGTITEARLFPEARKPAYQLWIDLGELGIKKSSAQITQLYSLKELPGKQVICVVNFAPRQIGKFMSEVLVTGFPDENGAIVLAQPASKVPNGSRLF</sequence>
<dbReference type="PANTHER" id="PTHR11586:SF37">
    <property type="entry name" value="TRNA-BINDING DOMAIN-CONTAINING PROTEIN"/>
    <property type="match status" value="1"/>
</dbReference>
<reference evidence="6" key="1">
    <citation type="journal article" date="2019" name="Int. J. Syst. Evol. Microbiol.">
        <title>The Global Catalogue of Microorganisms (GCM) 10K type strain sequencing project: providing services to taxonomists for standard genome sequencing and annotation.</title>
        <authorList>
            <consortium name="The Broad Institute Genomics Platform"/>
            <consortium name="The Broad Institute Genome Sequencing Center for Infectious Disease"/>
            <person name="Wu L."/>
            <person name="Ma J."/>
        </authorList>
    </citation>
    <scope>NUCLEOTIDE SEQUENCE [LARGE SCALE GENOMIC DNA]</scope>
    <source>
        <strain evidence="6">KACC 12602</strain>
    </source>
</reference>
<protein>
    <submittedName>
        <fullName evidence="5">tRNA-binding protein</fullName>
    </submittedName>
</protein>
<evidence type="ECO:0000256" key="2">
    <source>
        <dbReference type="ARBA" id="ARBA00022884"/>
    </source>
</evidence>
<dbReference type="CDD" id="cd02798">
    <property type="entry name" value="tRNA_bind_CsaA"/>
    <property type="match status" value="1"/>
</dbReference>
<dbReference type="RefSeq" id="WP_378016733.1">
    <property type="nucleotide sequence ID" value="NZ_JBHSKT010000003.1"/>
</dbReference>
<gene>
    <name evidence="5" type="ORF">ACFPIB_07070</name>
</gene>
<proteinExistence type="predicted"/>
<dbReference type="InterPro" id="IPR051270">
    <property type="entry name" value="Tyrosine-tRNA_ligase_regulator"/>
</dbReference>
<evidence type="ECO:0000259" key="4">
    <source>
        <dbReference type="PROSITE" id="PS50886"/>
    </source>
</evidence>
<dbReference type="NCBIfam" id="TIGR02222">
    <property type="entry name" value="chap_CsaA"/>
    <property type="match status" value="1"/>
</dbReference>
<dbReference type="EMBL" id="JBHSKT010000003">
    <property type="protein sequence ID" value="MFC5270362.1"/>
    <property type="molecule type" value="Genomic_DNA"/>
</dbReference>
<dbReference type="NCBIfam" id="NF007495">
    <property type="entry name" value="PRK10089.1-4"/>
    <property type="match status" value="1"/>
</dbReference>
<dbReference type="Pfam" id="PF01588">
    <property type="entry name" value="tRNA_bind"/>
    <property type="match status" value="1"/>
</dbReference>
<keyword evidence="6" id="KW-1185">Reference proteome</keyword>
<evidence type="ECO:0000313" key="5">
    <source>
        <dbReference type="EMBL" id="MFC5270362.1"/>
    </source>
</evidence>